<dbReference type="PANTHER" id="PTHR42718">
    <property type="entry name" value="MAJOR FACILITATOR SUPERFAMILY MULTIDRUG TRANSPORTER MFSC"/>
    <property type="match status" value="1"/>
</dbReference>
<dbReference type="Pfam" id="PF07690">
    <property type="entry name" value="MFS_1"/>
    <property type="match status" value="2"/>
</dbReference>
<feature type="domain" description="Major facilitator superfamily (MFS) profile" evidence="8">
    <location>
        <begin position="24"/>
        <end position="453"/>
    </location>
</feature>
<feature type="transmembrane region" description="Helical" evidence="7">
    <location>
        <begin position="149"/>
        <end position="173"/>
    </location>
</feature>
<reference evidence="10" key="1">
    <citation type="journal article" date="2019" name="Int. J. Syst. Evol. Microbiol.">
        <title>The Global Catalogue of Microorganisms (GCM) 10K type strain sequencing project: providing services to taxonomists for standard genome sequencing and annotation.</title>
        <authorList>
            <consortium name="The Broad Institute Genomics Platform"/>
            <consortium name="The Broad Institute Genome Sequencing Center for Infectious Disease"/>
            <person name="Wu L."/>
            <person name="Ma J."/>
        </authorList>
    </citation>
    <scope>NUCLEOTIDE SEQUENCE [LARGE SCALE GENOMIC DNA]</scope>
    <source>
        <strain evidence="10">TISTR 1827</strain>
    </source>
</reference>
<dbReference type="PROSITE" id="PS50850">
    <property type="entry name" value="MFS"/>
    <property type="match status" value="1"/>
</dbReference>
<keyword evidence="10" id="KW-1185">Reference proteome</keyword>
<keyword evidence="2" id="KW-0813">Transport</keyword>
<keyword evidence="3" id="KW-1003">Cell membrane</keyword>
<dbReference type="InterPro" id="IPR020846">
    <property type="entry name" value="MFS_dom"/>
</dbReference>
<dbReference type="InterPro" id="IPR011701">
    <property type="entry name" value="MFS"/>
</dbReference>
<keyword evidence="6 7" id="KW-0472">Membrane</keyword>
<feature type="transmembrane region" description="Helical" evidence="7">
    <location>
        <begin position="356"/>
        <end position="377"/>
    </location>
</feature>
<evidence type="ECO:0000256" key="6">
    <source>
        <dbReference type="ARBA" id="ARBA00023136"/>
    </source>
</evidence>
<evidence type="ECO:0000256" key="2">
    <source>
        <dbReference type="ARBA" id="ARBA00022448"/>
    </source>
</evidence>
<evidence type="ECO:0000313" key="9">
    <source>
        <dbReference type="EMBL" id="MFD2660325.1"/>
    </source>
</evidence>
<evidence type="ECO:0000256" key="5">
    <source>
        <dbReference type="ARBA" id="ARBA00022989"/>
    </source>
</evidence>
<feature type="transmembrane region" description="Helical" evidence="7">
    <location>
        <begin position="60"/>
        <end position="78"/>
    </location>
</feature>
<dbReference type="InterPro" id="IPR036259">
    <property type="entry name" value="MFS_trans_sf"/>
</dbReference>
<comment type="caution">
    <text evidence="9">The sequence shown here is derived from an EMBL/GenBank/DDBJ whole genome shotgun (WGS) entry which is preliminary data.</text>
</comment>
<dbReference type="Gene3D" id="1.20.1250.20">
    <property type="entry name" value="MFS general substrate transporter like domains"/>
    <property type="match status" value="1"/>
</dbReference>
<keyword evidence="4 7" id="KW-0812">Transmembrane</keyword>
<feature type="transmembrane region" description="Helical" evidence="7">
    <location>
        <begin position="115"/>
        <end position="137"/>
    </location>
</feature>
<organism evidence="9 10">
    <name type="scientific">Paenibacillus thailandensis</name>
    <dbReference type="NCBI Taxonomy" id="393250"/>
    <lineage>
        <taxon>Bacteria</taxon>
        <taxon>Bacillati</taxon>
        <taxon>Bacillota</taxon>
        <taxon>Bacilli</taxon>
        <taxon>Bacillales</taxon>
        <taxon>Paenibacillaceae</taxon>
        <taxon>Paenibacillus</taxon>
    </lineage>
</organism>
<name>A0ABW5QW32_9BACL</name>
<evidence type="ECO:0000313" key="10">
    <source>
        <dbReference type="Proteomes" id="UP001597493"/>
    </source>
</evidence>
<comment type="subcellular location">
    <subcellularLocation>
        <location evidence="1">Cell membrane</location>
        <topology evidence="1">Multi-pass membrane protein</topology>
    </subcellularLocation>
</comment>
<feature type="transmembrane region" description="Helical" evidence="7">
    <location>
        <begin position="332"/>
        <end position="350"/>
    </location>
</feature>
<dbReference type="PANTHER" id="PTHR42718:SF46">
    <property type="entry name" value="BLR6921 PROTEIN"/>
    <property type="match status" value="1"/>
</dbReference>
<feature type="transmembrane region" description="Helical" evidence="7">
    <location>
        <begin position="398"/>
        <end position="418"/>
    </location>
</feature>
<dbReference type="Proteomes" id="UP001597493">
    <property type="component" value="Unassembled WGS sequence"/>
</dbReference>
<accession>A0ABW5QW32</accession>
<keyword evidence="5 7" id="KW-1133">Transmembrane helix</keyword>
<feature type="transmembrane region" description="Helical" evidence="7">
    <location>
        <begin position="430"/>
        <end position="451"/>
    </location>
</feature>
<dbReference type="PRINTS" id="PR01036">
    <property type="entry name" value="TCRTETB"/>
</dbReference>
<dbReference type="CDD" id="cd17321">
    <property type="entry name" value="MFS_MMR_MDR_like"/>
    <property type="match status" value="1"/>
</dbReference>
<gene>
    <name evidence="9" type="ORF">ACFSW5_08565</name>
</gene>
<dbReference type="RefSeq" id="WP_379271457.1">
    <property type="nucleotide sequence ID" value="NZ_JBHUGT010000046.1"/>
</dbReference>
<dbReference type="EMBL" id="JBHUMY010000007">
    <property type="protein sequence ID" value="MFD2660325.1"/>
    <property type="molecule type" value="Genomic_DNA"/>
</dbReference>
<proteinExistence type="predicted"/>
<evidence type="ECO:0000256" key="1">
    <source>
        <dbReference type="ARBA" id="ARBA00004651"/>
    </source>
</evidence>
<dbReference type="SUPFAM" id="SSF103473">
    <property type="entry name" value="MFS general substrate transporter"/>
    <property type="match status" value="1"/>
</dbReference>
<feature type="transmembrane region" description="Helical" evidence="7">
    <location>
        <begin position="204"/>
        <end position="225"/>
    </location>
</feature>
<feature type="transmembrane region" description="Helical" evidence="7">
    <location>
        <begin position="231"/>
        <end position="248"/>
    </location>
</feature>
<feature type="transmembrane region" description="Helical" evidence="7">
    <location>
        <begin position="302"/>
        <end position="320"/>
    </location>
</feature>
<evidence type="ECO:0000256" key="3">
    <source>
        <dbReference type="ARBA" id="ARBA00022475"/>
    </source>
</evidence>
<evidence type="ECO:0000256" key="7">
    <source>
        <dbReference type="SAM" id="Phobius"/>
    </source>
</evidence>
<feature type="transmembrane region" description="Helical" evidence="7">
    <location>
        <begin position="90"/>
        <end position="109"/>
    </location>
</feature>
<feature type="transmembrane region" description="Helical" evidence="7">
    <location>
        <begin position="179"/>
        <end position="197"/>
    </location>
</feature>
<feature type="transmembrane region" description="Helical" evidence="7">
    <location>
        <begin position="21"/>
        <end position="40"/>
    </location>
</feature>
<evidence type="ECO:0000259" key="8">
    <source>
        <dbReference type="PROSITE" id="PS50850"/>
    </source>
</evidence>
<sequence>MSTELKAENAARLQPEVRIKENAVTLLLGMTVVLVVMNTMMFNLALPTVTLEYGLSSTTASWIVTGYSIIFAISSITYSRLSDYLPIRTLFTVGLLSFGLASLLGLASGNFAMLLIARLIQASGAASIPALGIVLVARFIPTERRGQAMAVIMSASSLGLGIGPVLGGAITQYLGWHDLFAVSALSLLMIPFFVKLLPREKAQAVSFDFAGAVLIGVGTTGLLLFMTSRSWIALAAGAASLLLFWLRIRSARNPFVQPALFANKAYMTLSLLGIVSYMCSFCSLFLLPQLLAHSYGLTPGEAGLVIFPGALVSMLISRKIGGLIDLHGNRLLFRYAPWVLVAAAVSFALLSGWSFYAVMAAYVLLSVGFTSLTTGVSNELSRILPESSVGAGMGLFQLMQFFSGAFSVAVTGSVLASFGGVPAGKVYAGIFWGMTAAAAIAVTSALVYLAADAVRARRAL</sequence>
<evidence type="ECO:0000256" key="4">
    <source>
        <dbReference type="ARBA" id="ARBA00022692"/>
    </source>
</evidence>
<protein>
    <submittedName>
        <fullName evidence="9">MFS transporter</fullName>
    </submittedName>
</protein>
<feature type="transmembrane region" description="Helical" evidence="7">
    <location>
        <begin position="269"/>
        <end position="290"/>
    </location>
</feature>